<sequence length="466" mass="50431">MQPLNTLFLKDDSLHQVHHHSGDDSRNFLVDTETGETVSSMTRANQIALERMQKKEGRRGFTRRTLLSGAGVGVLSLSSLMLSESIHPRYAYADTPLGDGTVLVVIYLRGGADGLSLVTPYNDKYYTANRKTTRKTPSMSGAQVLNNTFMLAPEMKGLREAWVAGDLSIVHSVGIDNNTRSHFTNYTQVDRSAPVQYKTGWLARLLDTTTDNQSQFRAFSHASRVAGAFYGADKDILAINSFAEFKPATVMNDKDTINATAQRIAKSVGGALGTTAQQTLRAMGEVQKLAKSGYQPQNGAVYPKTGLGPSMKDVAQILKANKGVQVVTVDQGDWDTHRGQKDRVNVLAKELGDSLGAFYKDMGSVRMQKVVVMTVSEFGRTTVENASQGTDHGAGNFSFILSGKATGKIAGGTWAGLKNSQDKDNMISTDYRSVAAEVMKKGLGIDDARIAQIFPSYSPKPVGVLA</sequence>
<proteinExistence type="predicted"/>
<evidence type="ECO:0000313" key="2">
    <source>
        <dbReference type="Proteomes" id="UP000516421"/>
    </source>
</evidence>
<protein>
    <submittedName>
        <fullName evidence="1">DUF1501 domain-containing protein</fullName>
    </submittedName>
</protein>
<dbReference type="Pfam" id="PF07394">
    <property type="entry name" value="DUF1501"/>
    <property type="match status" value="1"/>
</dbReference>
<gene>
    <name evidence="1" type="ORF">IDM48_09745</name>
</gene>
<dbReference type="EMBL" id="CP061538">
    <property type="protein sequence ID" value="QNV39632.1"/>
    <property type="molecule type" value="Genomic_DNA"/>
</dbReference>
<keyword evidence="2" id="KW-1185">Reference proteome</keyword>
<dbReference type="PANTHER" id="PTHR43737:SF1">
    <property type="entry name" value="DUF1501 DOMAIN-CONTAINING PROTEIN"/>
    <property type="match status" value="1"/>
</dbReference>
<dbReference type="InterPro" id="IPR010869">
    <property type="entry name" value="DUF1501"/>
</dbReference>
<reference evidence="1 2" key="1">
    <citation type="submission" date="2020-09" db="EMBL/GenBank/DDBJ databases">
        <title>Investigation of environmental microbe.</title>
        <authorList>
            <person name="Ou Y."/>
            <person name="Kang Q."/>
        </authorList>
    </citation>
    <scope>NUCLEOTIDE SEQUENCE [LARGE SCALE GENOMIC DNA]</scope>
    <source>
        <strain evidence="1 2">KJZ-9</strain>
    </source>
</reference>
<dbReference type="PANTHER" id="PTHR43737">
    <property type="entry name" value="BLL7424 PROTEIN"/>
    <property type="match status" value="1"/>
</dbReference>
<dbReference type="KEGG" id="rama:IDM48_09745"/>
<accession>A0A7H2BIY6</accession>
<dbReference type="AlphaFoldDB" id="A0A7H2BIY6"/>
<dbReference type="RefSeq" id="WP_151145951.1">
    <property type="nucleotide sequence ID" value="NZ_CP061538.1"/>
</dbReference>
<organism evidence="1 2">
    <name type="scientific">Rothia amarae</name>
    <dbReference type="NCBI Taxonomy" id="169480"/>
    <lineage>
        <taxon>Bacteria</taxon>
        <taxon>Bacillati</taxon>
        <taxon>Actinomycetota</taxon>
        <taxon>Actinomycetes</taxon>
        <taxon>Micrococcales</taxon>
        <taxon>Micrococcaceae</taxon>
        <taxon>Rothia</taxon>
    </lineage>
</organism>
<name>A0A7H2BIY6_9MICC</name>
<dbReference type="Proteomes" id="UP000516421">
    <property type="component" value="Chromosome"/>
</dbReference>
<evidence type="ECO:0000313" key="1">
    <source>
        <dbReference type="EMBL" id="QNV39632.1"/>
    </source>
</evidence>